<organism evidence="2">
    <name type="scientific">Thermodesulforhabdus norvegica</name>
    <dbReference type="NCBI Taxonomy" id="39841"/>
    <lineage>
        <taxon>Bacteria</taxon>
        <taxon>Pseudomonadati</taxon>
        <taxon>Thermodesulfobacteriota</taxon>
        <taxon>Syntrophobacteria</taxon>
        <taxon>Syntrophobacterales</taxon>
        <taxon>Thermodesulforhabdaceae</taxon>
        <taxon>Thermodesulforhabdus</taxon>
    </lineage>
</organism>
<dbReference type="InterPro" id="IPR004675">
    <property type="entry name" value="AhpD_core"/>
</dbReference>
<feature type="domain" description="Carboxymuconolactone decarboxylase-like" evidence="1">
    <location>
        <begin position="19"/>
        <end position="101"/>
    </location>
</feature>
<dbReference type="AlphaFoldDB" id="A0A7C0WRK3"/>
<dbReference type="GO" id="GO:0051920">
    <property type="term" value="F:peroxiredoxin activity"/>
    <property type="evidence" value="ECO:0007669"/>
    <property type="project" value="InterPro"/>
</dbReference>
<proteinExistence type="predicted"/>
<dbReference type="InterPro" id="IPR029032">
    <property type="entry name" value="AhpD-like"/>
</dbReference>
<dbReference type="EMBL" id="DQZW01000098">
    <property type="protein sequence ID" value="HDL89669.1"/>
    <property type="molecule type" value="Genomic_DNA"/>
</dbReference>
<evidence type="ECO:0000259" key="1">
    <source>
        <dbReference type="Pfam" id="PF02627"/>
    </source>
</evidence>
<dbReference type="InterPro" id="IPR003779">
    <property type="entry name" value="CMD-like"/>
</dbReference>
<gene>
    <name evidence="2" type="ORF">ENG14_02060</name>
</gene>
<dbReference type="PANTHER" id="PTHR33930:SF2">
    <property type="entry name" value="BLR3452 PROTEIN"/>
    <property type="match status" value="1"/>
</dbReference>
<reference evidence="2" key="1">
    <citation type="journal article" date="2020" name="mSystems">
        <title>Genome- and Community-Level Interaction Insights into Carbon Utilization and Element Cycling Functions of Hydrothermarchaeota in Hydrothermal Sediment.</title>
        <authorList>
            <person name="Zhou Z."/>
            <person name="Liu Y."/>
            <person name="Xu W."/>
            <person name="Pan J."/>
            <person name="Luo Z.H."/>
            <person name="Li M."/>
        </authorList>
    </citation>
    <scope>NUCLEOTIDE SEQUENCE [LARGE SCALE GENOMIC DNA]</scope>
    <source>
        <strain evidence="2">HyVt-19</strain>
    </source>
</reference>
<comment type="caution">
    <text evidence="2">The sequence shown here is derived from an EMBL/GenBank/DDBJ whole genome shotgun (WGS) entry which is preliminary data.</text>
</comment>
<name>A0A7C0WRK3_9BACT</name>
<dbReference type="SUPFAM" id="SSF69118">
    <property type="entry name" value="AhpD-like"/>
    <property type="match status" value="1"/>
</dbReference>
<dbReference type="Gene3D" id="1.20.1290.10">
    <property type="entry name" value="AhpD-like"/>
    <property type="match status" value="1"/>
</dbReference>
<dbReference type="Pfam" id="PF02627">
    <property type="entry name" value="CMD"/>
    <property type="match status" value="1"/>
</dbReference>
<accession>A0A7C0WRK3</accession>
<protein>
    <submittedName>
        <fullName evidence="2">Carboxymuconolactone decarboxylase family protein</fullName>
    </submittedName>
</protein>
<dbReference type="PANTHER" id="PTHR33930">
    <property type="entry name" value="ALKYL HYDROPEROXIDE REDUCTASE AHPD"/>
    <property type="match status" value="1"/>
</dbReference>
<sequence>MIMPDLRKALERFGKQNGEVFQAFQNLHSQVIADGVLDTKTKKLMMVAVAAAIRCEPCLRLHVRDALEMGMTREEIVEACNVAILMGGGPSMAYTALHVMDELDKK</sequence>
<evidence type="ECO:0000313" key="2">
    <source>
        <dbReference type="EMBL" id="HDL89669.1"/>
    </source>
</evidence>
<dbReference type="NCBIfam" id="TIGR00778">
    <property type="entry name" value="ahpD_dom"/>
    <property type="match status" value="1"/>
</dbReference>
<dbReference type="Proteomes" id="UP000886355">
    <property type="component" value="Unassembled WGS sequence"/>
</dbReference>